<protein>
    <submittedName>
        <fullName evidence="6">(spotted green pufferfish) hypothetical protein</fullName>
    </submittedName>
</protein>
<dbReference type="SUPFAM" id="SSF52440">
    <property type="entry name" value="PreATP-grasp domain"/>
    <property type="match status" value="1"/>
</dbReference>
<dbReference type="InterPro" id="IPR011764">
    <property type="entry name" value="Biotin_carboxylation_dom"/>
</dbReference>
<sequence length="81" mass="8463">VIKTCRKMGIQSVAVHSDVDASAVHVKMADEAVCVGPAPTSKSYLNMDAIMDAIRSTGAQAVHPGYGFLSENKELATATAK</sequence>
<dbReference type="InterPro" id="IPR005481">
    <property type="entry name" value="BC-like_N"/>
</dbReference>
<dbReference type="GO" id="GO:0005524">
    <property type="term" value="F:ATP binding"/>
    <property type="evidence" value="ECO:0007669"/>
    <property type="project" value="UniProtKB-KW"/>
</dbReference>
<keyword evidence="2" id="KW-0547">Nucleotide-binding</keyword>
<keyword evidence="1" id="KW-0436">Ligase</keyword>
<proteinExistence type="predicted"/>
<evidence type="ECO:0000256" key="4">
    <source>
        <dbReference type="ARBA" id="ARBA00023267"/>
    </source>
</evidence>
<feature type="non-terminal residue" evidence="6">
    <location>
        <position position="81"/>
    </location>
</feature>
<dbReference type="PANTHER" id="PTHR18866:SF33">
    <property type="entry name" value="METHYLCROTONOYL-COA CARBOXYLASE SUBUNIT ALPHA, MITOCHONDRIAL-RELATED"/>
    <property type="match status" value="1"/>
</dbReference>
<dbReference type="Ensembl" id="ENSTNIT00000023079.1">
    <property type="protein sequence ID" value="ENSTNIP00000022838.1"/>
    <property type="gene ID" value="ENSTNIG00000019603.1"/>
</dbReference>
<evidence type="ECO:0000256" key="3">
    <source>
        <dbReference type="ARBA" id="ARBA00022840"/>
    </source>
</evidence>
<dbReference type="GO" id="GO:0004658">
    <property type="term" value="F:propionyl-CoA carboxylase activity"/>
    <property type="evidence" value="ECO:0007669"/>
    <property type="project" value="TreeGrafter"/>
</dbReference>
<dbReference type="OrthoDB" id="196847at2759"/>
<dbReference type="InterPro" id="IPR050856">
    <property type="entry name" value="Biotin_carboxylase_complex"/>
</dbReference>
<evidence type="ECO:0000313" key="8">
    <source>
        <dbReference type="Proteomes" id="UP000007303"/>
    </source>
</evidence>
<evidence type="ECO:0000313" key="6">
    <source>
        <dbReference type="EMBL" id="CAG13490.1"/>
    </source>
</evidence>
<accession>Q4RDP2</accession>
<organism evidence="6">
    <name type="scientific">Tetraodon nigroviridis</name>
    <name type="common">Spotted green pufferfish</name>
    <name type="synonym">Chelonodon nigroviridis</name>
    <dbReference type="NCBI Taxonomy" id="99883"/>
    <lineage>
        <taxon>Eukaryota</taxon>
        <taxon>Metazoa</taxon>
        <taxon>Chordata</taxon>
        <taxon>Craniata</taxon>
        <taxon>Vertebrata</taxon>
        <taxon>Euteleostomi</taxon>
        <taxon>Actinopterygii</taxon>
        <taxon>Neopterygii</taxon>
        <taxon>Teleostei</taxon>
        <taxon>Neoteleostei</taxon>
        <taxon>Acanthomorphata</taxon>
        <taxon>Eupercaria</taxon>
        <taxon>Tetraodontiformes</taxon>
        <taxon>Tetradontoidea</taxon>
        <taxon>Tetraodontidae</taxon>
        <taxon>Tetraodon</taxon>
    </lineage>
</organism>
<dbReference type="HOGENOM" id="CLU_000395_3_5_1"/>
<dbReference type="OMA" id="EMILISN"/>
<feature type="non-terminal residue" evidence="6">
    <location>
        <position position="1"/>
    </location>
</feature>
<reference evidence="6" key="2">
    <citation type="submission" date="2004-02" db="EMBL/GenBank/DDBJ databases">
        <authorList>
            <consortium name="Genoscope"/>
            <consortium name="Whitehead Institute Centre for Genome Research"/>
        </authorList>
    </citation>
    <scope>NUCLEOTIDE SEQUENCE</scope>
</reference>
<dbReference type="InterPro" id="IPR016185">
    <property type="entry name" value="PreATP-grasp_dom_sf"/>
</dbReference>
<dbReference type="Pfam" id="PF00289">
    <property type="entry name" value="Biotin_carb_N"/>
    <property type="match status" value="1"/>
</dbReference>
<dbReference type="GeneTree" id="ENSGT00940000156083"/>
<dbReference type="STRING" id="99883.ENSTNIP00000022838"/>
<keyword evidence="4" id="KW-0092">Biotin</keyword>
<dbReference type="EMBL" id="CAAE01016063">
    <property type="protein sequence ID" value="CAG13490.1"/>
    <property type="molecule type" value="Genomic_DNA"/>
</dbReference>
<evidence type="ECO:0000259" key="5">
    <source>
        <dbReference type="PROSITE" id="PS50979"/>
    </source>
</evidence>
<evidence type="ECO:0000256" key="2">
    <source>
        <dbReference type="ARBA" id="ARBA00022741"/>
    </source>
</evidence>
<dbReference type="GO" id="GO:0005739">
    <property type="term" value="C:mitochondrion"/>
    <property type="evidence" value="ECO:0007669"/>
    <property type="project" value="TreeGrafter"/>
</dbReference>
<dbReference type="PROSITE" id="PS50979">
    <property type="entry name" value="BC"/>
    <property type="match status" value="1"/>
</dbReference>
<evidence type="ECO:0000256" key="1">
    <source>
        <dbReference type="ARBA" id="ARBA00022598"/>
    </source>
</evidence>
<feature type="domain" description="Biotin carboxylation" evidence="5">
    <location>
        <begin position="1"/>
        <end position="81"/>
    </location>
</feature>
<dbReference type="AlphaFoldDB" id="Q4RDP2"/>
<keyword evidence="8" id="KW-1185">Reference proteome</keyword>
<name>Q4RDP2_TETNG</name>
<dbReference type="KEGG" id="tng:GSTEN00037392G001"/>
<keyword evidence="3" id="KW-0067">ATP-binding</keyword>
<dbReference type="Proteomes" id="UP000007303">
    <property type="component" value="Unassembled WGS sequence"/>
</dbReference>
<gene>
    <name evidence="6" type="ORF">GSTENG00037392001</name>
</gene>
<reference evidence="7" key="3">
    <citation type="submission" date="2025-05" db="UniProtKB">
        <authorList>
            <consortium name="Ensembl"/>
        </authorList>
    </citation>
    <scope>IDENTIFICATION</scope>
</reference>
<evidence type="ECO:0000313" key="7">
    <source>
        <dbReference type="Ensembl" id="ENSTNIP00000022838.1"/>
    </source>
</evidence>
<reference evidence="6 8" key="1">
    <citation type="journal article" date="2004" name="Nature">
        <title>Genome duplication in the teleost fish Tetraodon nigroviridis reveals the early vertebrate proto-karyotype.</title>
        <authorList>
            <person name="Jaillon O."/>
            <person name="Aury J.-M."/>
            <person name="Brunet F."/>
            <person name="Petit J.-L."/>
            <person name="Stange-Thomann N."/>
            <person name="Mauceli E."/>
            <person name="Bouneau L."/>
            <person name="Fischer C."/>
            <person name="Ozouf-Costaz C."/>
            <person name="Bernot A."/>
            <person name="Nicaud S."/>
            <person name="Jaffe D."/>
            <person name="Fisher S."/>
            <person name="Lutfalla G."/>
            <person name="Dossat C."/>
            <person name="Segurens B."/>
            <person name="Dasilva C."/>
            <person name="Salanoubat M."/>
            <person name="Levy M."/>
            <person name="Boudet N."/>
            <person name="Castellano S."/>
            <person name="Anthouard V."/>
            <person name="Jubin C."/>
            <person name="Castelli V."/>
            <person name="Katinka M."/>
            <person name="Vacherie B."/>
            <person name="Biemont C."/>
            <person name="Skalli Z."/>
            <person name="Cattolico L."/>
            <person name="Poulain J."/>
            <person name="De Berardinis V."/>
            <person name="Cruaud C."/>
            <person name="Duprat S."/>
            <person name="Brottier P."/>
            <person name="Coutanceau J.-P."/>
            <person name="Gouzy J."/>
            <person name="Parra G."/>
            <person name="Lardier G."/>
            <person name="Chapple C."/>
            <person name="McKernan K.J."/>
            <person name="McEwan P."/>
            <person name="Bosak S."/>
            <person name="Kellis M."/>
            <person name="Volff J.-N."/>
            <person name="Guigo R."/>
            <person name="Zody M.C."/>
            <person name="Mesirov J."/>
            <person name="Lindblad-Toh K."/>
            <person name="Birren B."/>
            <person name="Nusbaum C."/>
            <person name="Kahn D."/>
            <person name="Robinson-Rechavi M."/>
            <person name="Laudet V."/>
            <person name="Schachter V."/>
            <person name="Quetier F."/>
            <person name="Saurin W."/>
            <person name="Scarpelli C."/>
            <person name="Wincker P."/>
            <person name="Lander E.S."/>
            <person name="Weissenbach J."/>
            <person name="Roest Crollius H."/>
        </authorList>
    </citation>
    <scope>NUCLEOTIDE SEQUENCE [LARGE SCALE GENOMIC DNA]</scope>
</reference>
<dbReference type="PANTHER" id="PTHR18866">
    <property type="entry name" value="CARBOXYLASE:PYRUVATE/ACETYL-COA/PROPIONYL-COA CARBOXYLASE"/>
    <property type="match status" value="1"/>
</dbReference>
<dbReference type="Gene3D" id="3.40.50.20">
    <property type="match status" value="1"/>
</dbReference>